<accession>A0A5B9P7C0</accession>
<dbReference type="KEGG" id="mff:MFFC18_03440"/>
<reference evidence="2 3" key="1">
    <citation type="submission" date="2019-08" db="EMBL/GenBank/DDBJ databases">
        <title>Deep-cultivation of Planctomycetes and their phenomic and genomic characterization uncovers novel biology.</title>
        <authorList>
            <person name="Wiegand S."/>
            <person name="Jogler M."/>
            <person name="Boedeker C."/>
            <person name="Pinto D."/>
            <person name="Vollmers J."/>
            <person name="Rivas-Marin E."/>
            <person name="Kohn T."/>
            <person name="Peeters S.H."/>
            <person name="Heuer A."/>
            <person name="Rast P."/>
            <person name="Oberbeckmann S."/>
            <person name="Bunk B."/>
            <person name="Jeske O."/>
            <person name="Meyerdierks A."/>
            <person name="Storesund J.E."/>
            <person name="Kallscheuer N."/>
            <person name="Luecker S."/>
            <person name="Lage O.M."/>
            <person name="Pohl T."/>
            <person name="Merkel B.J."/>
            <person name="Hornburger P."/>
            <person name="Mueller R.-W."/>
            <person name="Bruemmer F."/>
            <person name="Labrenz M."/>
            <person name="Spormann A.M."/>
            <person name="Op den Camp H."/>
            <person name="Overmann J."/>
            <person name="Amann R."/>
            <person name="Jetten M.S.M."/>
            <person name="Mascher T."/>
            <person name="Medema M.H."/>
            <person name="Devos D.P."/>
            <person name="Kaster A.-K."/>
            <person name="Ovreas L."/>
            <person name="Rohde M."/>
            <person name="Galperin M.Y."/>
            <person name="Jogler C."/>
        </authorList>
    </citation>
    <scope>NUCLEOTIDE SEQUENCE [LARGE SCALE GENOMIC DNA]</scope>
    <source>
        <strain evidence="2 3">FC18</strain>
    </source>
</reference>
<evidence type="ECO:0008006" key="4">
    <source>
        <dbReference type="Google" id="ProtNLM"/>
    </source>
</evidence>
<name>A0A5B9P7C0_9BACT</name>
<gene>
    <name evidence="2" type="ORF">MFFC18_03440</name>
</gene>
<feature type="signal peptide" evidence="1">
    <location>
        <begin position="1"/>
        <end position="24"/>
    </location>
</feature>
<proteinExistence type="predicted"/>
<keyword evidence="3" id="KW-1185">Reference proteome</keyword>
<feature type="chain" id="PRO_5023016488" description="Nickel uptake substrate-specific transmembrane region" evidence="1">
    <location>
        <begin position="25"/>
        <end position="466"/>
    </location>
</feature>
<evidence type="ECO:0000256" key="1">
    <source>
        <dbReference type="SAM" id="SignalP"/>
    </source>
</evidence>
<keyword evidence="1" id="KW-0732">Signal</keyword>
<dbReference type="RefSeq" id="WP_148618590.1">
    <property type="nucleotide sequence ID" value="NZ_CP042912.1"/>
</dbReference>
<organism evidence="2 3">
    <name type="scientific">Mariniblastus fucicola</name>
    <dbReference type="NCBI Taxonomy" id="980251"/>
    <lineage>
        <taxon>Bacteria</taxon>
        <taxon>Pseudomonadati</taxon>
        <taxon>Planctomycetota</taxon>
        <taxon>Planctomycetia</taxon>
        <taxon>Pirellulales</taxon>
        <taxon>Pirellulaceae</taxon>
        <taxon>Mariniblastus</taxon>
    </lineage>
</organism>
<sequence length="466" mass="52028" precursor="true">MKSQTQRLLALLVLICILCNPAAAQEEKTTDFTEVKGQVVDSSGKPIEAFKITVNIYDYTKNGWSSIPESRANWEGEFEDGKFSFDMENSIEVNVKTYVSRNVSAKGYLELNQNRGFTPLSTFTGDFGKIKLVRGIKIKGKVVMPDAQSDEKLAAPKVFIAKKMSSLMPDYNNLFQRYCTVKEDGTFEATVIENSKLLVTASSDNAAATHKEFKIRKPESDDDVQDLGEIKLQDGVTASGVVLNRDGEPVEGQIVRIQQKMSQSRIAQNMVYGHAVSDADGKFTLPPRAGDCRISLVNKAAIDNKLVEVKGKLLLAKPFAITLEFGQPVAEIEIREGKVRKIHGVINFEGDKPNLSYSGMDSNQSEVKLNSDGSFEFEVVDGIKPWLMINKHDGEQWYMARLSTESLRQFRDRFSGAPENNAQFFQFNEVDSDIGPLEFDMVKHVALEQRSVSDQIVDWLLFGSDD</sequence>
<dbReference type="Proteomes" id="UP000322214">
    <property type="component" value="Chromosome"/>
</dbReference>
<dbReference type="AlphaFoldDB" id="A0A5B9P7C0"/>
<protein>
    <recommendedName>
        <fullName evidence="4">Nickel uptake substrate-specific transmembrane region</fullName>
    </recommendedName>
</protein>
<evidence type="ECO:0000313" key="3">
    <source>
        <dbReference type="Proteomes" id="UP000322214"/>
    </source>
</evidence>
<dbReference type="EMBL" id="CP042912">
    <property type="protein sequence ID" value="QEG20496.1"/>
    <property type="molecule type" value="Genomic_DNA"/>
</dbReference>
<evidence type="ECO:0000313" key="2">
    <source>
        <dbReference type="EMBL" id="QEG20496.1"/>
    </source>
</evidence>